<feature type="region of interest" description="Disordered" evidence="1">
    <location>
        <begin position="58"/>
        <end position="81"/>
    </location>
</feature>
<feature type="compositionally biased region" description="Polar residues" evidence="1">
    <location>
        <begin position="69"/>
        <end position="81"/>
    </location>
</feature>
<evidence type="ECO:0000313" key="2">
    <source>
        <dbReference type="EMBL" id="KNE97556.1"/>
    </source>
</evidence>
<proteinExistence type="predicted"/>
<protein>
    <submittedName>
        <fullName evidence="2">Uncharacterized protein</fullName>
    </submittedName>
</protein>
<evidence type="ECO:0000313" key="3">
    <source>
        <dbReference type="Proteomes" id="UP000054564"/>
    </source>
</evidence>
<gene>
    <name evidence="2" type="ORF">PSTG_09107</name>
</gene>
<name>A0A0L0VEE5_9BASI</name>
<sequence>MSDTGGGDSTGGSVGELVQGGGGAFFILVRAIGQVGRLGDEKGSGDWSLESVSVRRRGQVGSEAARTRPPTQRVSGLSLVNPTHLHPEPALTSPHRYLYLTSSHRYLYLTSLTGINLTSSHRYESHRYLYLTSSHRYQSHQLSLVSISPALTGISISPTLTSSHWYESLWISPALTGMNLSLSHQLSPV</sequence>
<evidence type="ECO:0000256" key="1">
    <source>
        <dbReference type="SAM" id="MobiDB-lite"/>
    </source>
</evidence>
<organism evidence="2 3">
    <name type="scientific">Puccinia striiformis f. sp. tritici PST-78</name>
    <dbReference type="NCBI Taxonomy" id="1165861"/>
    <lineage>
        <taxon>Eukaryota</taxon>
        <taxon>Fungi</taxon>
        <taxon>Dikarya</taxon>
        <taxon>Basidiomycota</taxon>
        <taxon>Pucciniomycotina</taxon>
        <taxon>Pucciniomycetes</taxon>
        <taxon>Pucciniales</taxon>
        <taxon>Pucciniaceae</taxon>
        <taxon>Puccinia</taxon>
    </lineage>
</organism>
<comment type="caution">
    <text evidence="2">The sequence shown here is derived from an EMBL/GenBank/DDBJ whole genome shotgun (WGS) entry which is preliminary data.</text>
</comment>
<dbReference type="Proteomes" id="UP000054564">
    <property type="component" value="Unassembled WGS sequence"/>
</dbReference>
<dbReference type="EMBL" id="AJIL01000066">
    <property type="protein sequence ID" value="KNE97556.1"/>
    <property type="molecule type" value="Genomic_DNA"/>
</dbReference>
<keyword evidence="3" id="KW-1185">Reference proteome</keyword>
<accession>A0A0L0VEE5</accession>
<dbReference type="AlphaFoldDB" id="A0A0L0VEE5"/>
<reference evidence="3" key="1">
    <citation type="submission" date="2014-03" db="EMBL/GenBank/DDBJ databases">
        <title>The Genome Sequence of Puccinia striiformis f. sp. tritici PST-78.</title>
        <authorList>
            <consortium name="The Broad Institute Genome Sequencing Platform"/>
            <person name="Cuomo C."/>
            <person name="Hulbert S."/>
            <person name="Chen X."/>
            <person name="Walker B."/>
            <person name="Young S.K."/>
            <person name="Zeng Q."/>
            <person name="Gargeya S."/>
            <person name="Fitzgerald M."/>
            <person name="Haas B."/>
            <person name="Abouelleil A."/>
            <person name="Alvarado L."/>
            <person name="Arachchi H.M."/>
            <person name="Berlin A.M."/>
            <person name="Chapman S.B."/>
            <person name="Goldberg J."/>
            <person name="Griggs A."/>
            <person name="Gujja S."/>
            <person name="Hansen M."/>
            <person name="Howarth C."/>
            <person name="Imamovic A."/>
            <person name="Larimer J."/>
            <person name="McCowan C."/>
            <person name="Montmayeur A."/>
            <person name="Murphy C."/>
            <person name="Neiman D."/>
            <person name="Pearson M."/>
            <person name="Priest M."/>
            <person name="Roberts A."/>
            <person name="Saif S."/>
            <person name="Shea T."/>
            <person name="Sisk P."/>
            <person name="Sykes S."/>
            <person name="Wortman J."/>
            <person name="Nusbaum C."/>
            <person name="Birren B."/>
        </authorList>
    </citation>
    <scope>NUCLEOTIDE SEQUENCE [LARGE SCALE GENOMIC DNA]</scope>
    <source>
        <strain evidence="3">race PST-78</strain>
    </source>
</reference>